<protein>
    <submittedName>
        <fullName evidence="3">ATP-binding protein</fullName>
    </submittedName>
</protein>
<dbReference type="EMBL" id="JARJLM010000678">
    <property type="protein sequence ID" value="MDF3839398.1"/>
    <property type="molecule type" value="Genomic_DNA"/>
</dbReference>
<feature type="domain" description="AAA+ ATPase" evidence="2">
    <location>
        <begin position="37"/>
        <end position="176"/>
    </location>
</feature>
<gene>
    <name evidence="3" type="ORF">P3W85_41640</name>
</gene>
<keyword evidence="3" id="KW-0067">ATP-binding</keyword>
<dbReference type="InterPro" id="IPR003593">
    <property type="entry name" value="AAA+_ATPase"/>
</dbReference>
<dbReference type="InterPro" id="IPR041628">
    <property type="entry name" value="ChlI/MoxR_AAA_lid"/>
</dbReference>
<keyword evidence="3" id="KW-0547">Nucleotide-binding</keyword>
<dbReference type="Gene3D" id="3.40.50.300">
    <property type="entry name" value="P-loop containing nucleotide triphosphate hydrolases"/>
    <property type="match status" value="1"/>
</dbReference>
<evidence type="ECO:0000313" key="3">
    <source>
        <dbReference type="EMBL" id="MDF3839398.1"/>
    </source>
</evidence>
<comment type="caution">
    <text evidence="3">The sequence shown here is derived from an EMBL/GenBank/DDBJ whole genome shotgun (WGS) entry which is preliminary data.</text>
</comment>
<accession>A0ABT6B481</accession>
<dbReference type="Gene3D" id="1.10.8.80">
    <property type="entry name" value="Magnesium chelatase subunit I, C-Terminal domain"/>
    <property type="match status" value="1"/>
</dbReference>
<feature type="region of interest" description="Disordered" evidence="1">
    <location>
        <begin position="290"/>
        <end position="340"/>
    </location>
</feature>
<dbReference type="SUPFAM" id="SSF52540">
    <property type="entry name" value="P-loop containing nucleoside triphosphate hydrolases"/>
    <property type="match status" value="1"/>
</dbReference>
<dbReference type="Proteomes" id="UP001216674">
    <property type="component" value="Unassembled WGS sequence"/>
</dbReference>
<dbReference type="RefSeq" id="WP_276269117.1">
    <property type="nucleotide sequence ID" value="NZ_JARJLM010000678.1"/>
</dbReference>
<dbReference type="InterPro" id="IPR027417">
    <property type="entry name" value="P-loop_NTPase"/>
</dbReference>
<dbReference type="Pfam" id="PF07728">
    <property type="entry name" value="AAA_5"/>
    <property type="match status" value="1"/>
</dbReference>
<dbReference type="CDD" id="cd00009">
    <property type="entry name" value="AAA"/>
    <property type="match status" value="1"/>
</dbReference>
<dbReference type="InterPro" id="IPR052989">
    <property type="entry name" value="Mg-chelatase_DI-like"/>
</dbReference>
<dbReference type="GO" id="GO:0005524">
    <property type="term" value="F:ATP binding"/>
    <property type="evidence" value="ECO:0007669"/>
    <property type="project" value="UniProtKB-KW"/>
</dbReference>
<keyword evidence="4" id="KW-1185">Reference proteome</keyword>
<dbReference type="InterPro" id="IPR011704">
    <property type="entry name" value="ATPase_dyneun-rel_AAA"/>
</dbReference>
<dbReference type="SMART" id="SM00382">
    <property type="entry name" value="AAA"/>
    <property type="match status" value="1"/>
</dbReference>
<dbReference type="Pfam" id="PF17863">
    <property type="entry name" value="AAA_lid_2"/>
    <property type="match status" value="1"/>
</dbReference>
<proteinExistence type="predicted"/>
<evidence type="ECO:0000313" key="4">
    <source>
        <dbReference type="Proteomes" id="UP001216674"/>
    </source>
</evidence>
<sequence>MNVNASGRHLRVPFPFSALVGQQRLQQALLLAAVDPGIGGVLVSGPRGTAKSTAARAVAELLPEGQFVTLPLGASEEQLIGTLDLGHVLRQSEVRFAPGLLARAHQGVLYVDEVNLLPDHLVDQLLDVAASGVNLVERDGVSHQHEARFVLVGTMNPEEGELRPQLLDRFGLALTLENCIDPAQRQAIVKARLAFDTDPVALRTRFATEQETLTRQVRLARAALPSLWFSDAVHERVSHLCLAAAVDGVRADLVMLRAARALAALQCDAAVAPAHVDAVAELVLHHRRQAAPEGGGQGGTGTDAGDARAPGEASDAGDDTAGNGACGATNPWGALPAPPAGVASGLATVKSVRPLPAKKA</sequence>
<organism evidence="3 4">
    <name type="scientific">Cupriavidus basilensis</name>
    <dbReference type="NCBI Taxonomy" id="68895"/>
    <lineage>
        <taxon>Bacteria</taxon>
        <taxon>Pseudomonadati</taxon>
        <taxon>Pseudomonadota</taxon>
        <taxon>Betaproteobacteria</taxon>
        <taxon>Burkholderiales</taxon>
        <taxon>Burkholderiaceae</taxon>
        <taxon>Cupriavidus</taxon>
    </lineage>
</organism>
<dbReference type="PANTHER" id="PTHR35023:SF1">
    <property type="entry name" value="MG-PROTOPORPHYRIN IX CHELATASE"/>
    <property type="match status" value="1"/>
</dbReference>
<dbReference type="PANTHER" id="PTHR35023">
    <property type="entry name" value="CHELATASE-RELATED"/>
    <property type="match status" value="1"/>
</dbReference>
<name>A0ABT6B481_9BURK</name>
<evidence type="ECO:0000259" key="2">
    <source>
        <dbReference type="SMART" id="SM00382"/>
    </source>
</evidence>
<reference evidence="3 4" key="1">
    <citation type="submission" date="2023-03" db="EMBL/GenBank/DDBJ databases">
        <title>Draft assemblies of triclosan tolerant bacteria isolated from returned activated sludge.</title>
        <authorList>
            <person name="Van Hamelsveld S."/>
        </authorList>
    </citation>
    <scope>NUCLEOTIDE SEQUENCE [LARGE SCALE GENOMIC DNA]</scope>
    <source>
        <strain evidence="3 4">GW210010_S58</strain>
    </source>
</reference>
<feature type="compositionally biased region" description="Gly residues" evidence="1">
    <location>
        <begin position="293"/>
        <end position="302"/>
    </location>
</feature>
<evidence type="ECO:0000256" key="1">
    <source>
        <dbReference type="SAM" id="MobiDB-lite"/>
    </source>
</evidence>